<dbReference type="FunFam" id="3.30.160.60:FF:000340">
    <property type="entry name" value="zinc finger protein 473 isoform X1"/>
    <property type="match status" value="1"/>
</dbReference>
<evidence type="ECO:0000256" key="13">
    <source>
        <dbReference type="SAM" id="MobiDB-lite"/>
    </source>
</evidence>
<dbReference type="GO" id="GO:0001228">
    <property type="term" value="F:DNA-binding transcription activator activity, RNA polymerase II-specific"/>
    <property type="evidence" value="ECO:0007669"/>
    <property type="project" value="TreeGrafter"/>
</dbReference>
<comment type="caution">
    <text evidence="15">The sequence shown here is derived from an EMBL/GenBank/DDBJ whole genome shotgun (WGS) entry which is preliminary data.</text>
</comment>
<sequence>MPPKTEKKVCMVPACEATSTDHPDRIFVSVPENKKRDWLAMVGAESVYIHPTKRFFCCEEHFDVRRDIKDYDFFKLFGGRVKFEDHAYPFKNLGDVPEVTPPTIVTDGKRNTTDIYFPAPLPVTVVEEQPITESELKAKNDTSLWKEQRDEEEIVFSDPLFTSDDPSEPILTHIKVDDDDGVNFESSEIKFDPNQASWSDTPVKQEEIVIKPEVYIKQEPTDLIEDVRFDSSDGDFSDADDEDYVFDQPENSKTPITESPVKKTTKPLKVEKNVKEEKEGHEDDDAEDDDEDEDDEEEGENPPADTDSYIPKNTSYKCHKCNNYYSSSSSLKRHEQTVHTEDKDKLRKSKKPKPKPFKCDVCKKPFETLFRKNRHLVTHEEGRVRIIACRQCPERFTEYEEYQRHKVVHNKSFECDICHKMFTTKYFLKLHYPIHMETKPFQCDRCSRSFSQASTLRRHTYLHEAEKRFMCEICGKRFHAQFLVKMHILHTHTKVRNFMCSQCPKRFPSTTALNIHINVHHSEVNPYKCAVCEKTFNHPSALMRHRKLHTGICEFVCEHCNKRFVRSDHLKKHISDVHAEKSFKCELCSFTFNKAEKLKKHARSHEKPVVKRILERCTECHQPFTDHNKLLRHLEMFHNPLNPFRCDICLKRFSQQSALGRHMKLHTDQKKSFKCGECEKTFCRLDHIKTHTLTLHNPDNPYKCGTCRQTFNTQLSLDKHIVRAHETERTMLCEFCNARGIIKAFSKRYTLQRHIRNFHDSDADVDANFKPELYIKEELLEQSAGFDCDSSNSGNMDDGEDDDDFEHSDGDTRQTRSKAKTKTDDNKDGNEDEQVADRNSNDDEESDSSESDDYVPKNTNHKCLKCNKYCASSSSLKRHEQTVHTEEKDKLRNEKRLKSKPKPKPFKCDVCRKPFETLFRKNRHLVTHDEGRVRIIACRQCPERFTEYEEYQKHKVVHIKSFECDVCHKSFATKYFLKLHYPIHMETKPFQCDRCSRSFSQASTLRRHIYLHEAEKRFMCELCGKRFHAQYLVKMHILHAHTEFRKYICSQCPKRFSSTTDLTIHTNVHHSEVNPYKCETCDKTFTHPSALRRHHRKVHTGFGEFVCQHCNKRFVRSDLMEKHINTVHTLKSIKCELCPATFNTDIKLKKHARVHREPLAKPAMVVHRCMECHQPFNDHEKLARHLEMSHNPNNPFKCEVCLKRLSSQSALCRHMKLLHTLQTKNFKCDECGKSFGRLEHFKNHTLMLHNPANEFKCGTCRQTYNTQQSLDKHITRVHETERTMLCEFCNARGIVKAFSKRYILQRHIRNFHEVESGITSDISYNLMGHQIDK</sequence>
<evidence type="ECO:0000313" key="16">
    <source>
        <dbReference type="Proteomes" id="UP001151699"/>
    </source>
</evidence>
<feature type="compositionally biased region" description="Acidic residues" evidence="13">
    <location>
        <begin position="842"/>
        <end position="853"/>
    </location>
</feature>
<dbReference type="GO" id="GO:0005634">
    <property type="term" value="C:nucleus"/>
    <property type="evidence" value="ECO:0007669"/>
    <property type="project" value="UniProtKB-SubCell"/>
</dbReference>
<evidence type="ECO:0000256" key="11">
    <source>
        <dbReference type="ARBA" id="ARBA00023242"/>
    </source>
</evidence>
<feature type="compositionally biased region" description="Basic and acidic residues" evidence="13">
    <location>
        <begin position="332"/>
        <end position="345"/>
    </location>
</feature>
<feature type="region of interest" description="Disordered" evidence="13">
    <location>
        <begin position="225"/>
        <end position="312"/>
    </location>
</feature>
<keyword evidence="7" id="KW-0862">Zinc</keyword>
<keyword evidence="4" id="KW-0479">Metal-binding</keyword>
<feature type="domain" description="C2H2-type" evidence="14">
    <location>
        <begin position="861"/>
        <end position="889"/>
    </location>
</feature>
<dbReference type="Proteomes" id="UP001151699">
    <property type="component" value="Chromosome A"/>
</dbReference>
<dbReference type="FunFam" id="3.30.160.60:FF:000110">
    <property type="entry name" value="Zinc finger protein-like"/>
    <property type="match status" value="1"/>
</dbReference>
<evidence type="ECO:0000256" key="7">
    <source>
        <dbReference type="ARBA" id="ARBA00022833"/>
    </source>
</evidence>
<dbReference type="SUPFAM" id="SSF57716">
    <property type="entry name" value="Glucocorticoid receptor-like (DNA-binding domain)"/>
    <property type="match status" value="1"/>
</dbReference>
<feature type="domain" description="C2H2-type" evidence="14">
    <location>
        <begin position="1167"/>
        <end position="1195"/>
    </location>
</feature>
<comment type="subcellular location">
    <subcellularLocation>
        <location evidence="1">Nucleus</location>
    </subcellularLocation>
</comment>
<feature type="domain" description="C2H2-type" evidence="14">
    <location>
        <begin position="990"/>
        <end position="1017"/>
    </location>
</feature>
<keyword evidence="10" id="KW-0804">Transcription</keyword>
<feature type="domain" description="C2H2-type" evidence="14">
    <location>
        <begin position="441"/>
        <end position="468"/>
    </location>
</feature>
<dbReference type="GO" id="GO:0008270">
    <property type="term" value="F:zinc ion binding"/>
    <property type="evidence" value="ECO:0007669"/>
    <property type="project" value="UniProtKB-KW"/>
</dbReference>
<feature type="domain" description="C2H2-type" evidence="14">
    <location>
        <begin position="583"/>
        <end position="605"/>
    </location>
</feature>
<keyword evidence="3" id="KW-1017">Isopeptide bond</keyword>
<feature type="compositionally biased region" description="Low complexity" evidence="13">
    <location>
        <begin position="787"/>
        <end position="796"/>
    </location>
</feature>
<feature type="domain" description="C2H2-type" evidence="14">
    <location>
        <begin position="1255"/>
        <end position="1283"/>
    </location>
</feature>
<dbReference type="PANTHER" id="PTHR24376:SF216">
    <property type="entry name" value="ZINC FINGER PROTEIN 420-LIKE"/>
    <property type="match status" value="1"/>
</dbReference>
<dbReference type="OrthoDB" id="7786322at2759"/>
<feature type="domain" description="C2H2-type" evidence="14">
    <location>
        <begin position="413"/>
        <end position="440"/>
    </location>
</feature>
<feature type="domain" description="C2H2-type" evidence="14">
    <location>
        <begin position="498"/>
        <end position="526"/>
    </location>
</feature>
<feature type="domain" description="C2H2-type" evidence="14">
    <location>
        <begin position="387"/>
        <end position="414"/>
    </location>
</feature>
<feature type="region of interest" description="Disordered" evidence="13">
    <location>
        <begin position="330"/>
        <end position="354"/>
    </location>
</feature>
<feature type="domain" description="C2H2-type" evidence="14">
    <location>
        <begin position="906"/>
        <end position="933"/>
    </location>
</feature>
<dbReference type="Pfam" id="PF13912">
    <property type="entry name" value="zf-C2H2_6"/>
    <property type="match status" value="1"/>
</dbReference>
<evidence type="ECO:0000256" key="8">
    <source>
        <dbReference type="ARBA" id="ARBA00023015"/>
    </source>
</evidence>
<feature type="domain" description="C2H2-type" evidence="14">
    <location>
        <begin position="527"/>
        <end position="551"/>
    </location>
</feature>
<feature type="compositionally biased region" description="Basic and acidic residues" evidence="13">
    <location>
        <begin position="268"/>
        <end position="281"/>
    </location>
</feature>
<feature type="domain" description="C2H2-type" evidence="14">
    <location>
        <begin position="1047"/>
        <end position="1075"/>
    </location>
</feature>
<dbReference type="FunFam" id="3.30.160.60:FF:000446">
    <property type="entry name" value="Zinc finger protein"/>
    <property type="match status" value="1"/>
</dbReference>
<dbReference type="PROSITE" id="PS00028">
    <property type="entry name" value="ZINC_FINGER_C2H2_1"/>
    <property type="match status" value="28"/>
</dbReference>
<feature type="domain" description="C2H2-type" evidence="14">
    <location>
        <begin position="1133"/>
        <end position="1155"/>
    </location>
</feature>
<evidence type="ECO:0000256" key="4">
    <source>
        <dbReference type="ARBA" id="ARBA00022723"/>
    </source>
</evidence>
<evidence type="ECO:0000256" key="6">
    <source>
        <dbReference type="ARBA" id="ARBA00022771"/>
    </source>
</evidence>
<evidence type="ECO:0000313" key="15">
    <source>
        <dbReference type="EMBL" id="KAJ6646981.1"/>
    </source>
</evidence>
<feature type="compositionally biased region" description="Acidic residues" evidence="13">
    <location>
        <begin position="232"/>
        <end position="245"/>
    </location>
</feature>
<feature type="domain" description="C2H2-type" evidence="14">
    <location>
        <begin position="555"/>
        <end position="583"/>
    </location>
</feature>
<feature type="domain" description="C2H2-type" evidence="14">
    <location>
        <begin position="1076"/>
        <end position="1104"/>
    </location>
</feature>
<dbReference type="PROSITE" id="PS50157">
    <property type="entry name" value="ZINC_FINGER_C2H2_2"/>
    <property type="match status" value="28"/>
</dbReference>
<feature type="domain" description="C2H2-type" evidence="14">
    <location>
        <begin position="644"/>
        <end position="671"/>
    </location>
</feature>
<feature type="domain" description="C2H2-type" evidence="14">
    <location>
        <begin position="702"/>
        <end position="730"/>
    </location>
</feature>
<feature type="compositionally biased region" description="Acidic residues" evidence="13">
    <location>
        <begin position="282"/>
        <end position="300"/>
    </location>
</feature>
<dbReference type="Gene3D" id="3.30.160.60">
    <property type="entry name" value="Classic Zinc Finger"/>
    <property type="match status" value="17"/>
</dbReference>
<dbReference type="PANTHER" id="PTHR24376">
    <property type="entry name" value="ZINC FINGER PROTEIN"/>
    <property type="match status" value="1"/>
</dbReference>
<dbReference type="Pfam" id="PF13894">
    <property type="entry name" value="zf-C2H2_4"/>
    <property type="match status" value="1"/>
</dbReference>
<feature type="domain" description="C2H2-type" evidence="14">
    <location>
        <begin position="1105"/>
        <end position="1133"/>
    </location>
</feature>
<gene>
    <name evidence="15" type="primary">ZNF91_7</name>
    <name evidence="15" type="ORF">Bhyg_02198</name>
</gene>
<dbReference type="InterPro" id="IPR013087">
    <property type="entry name" value="Znf_C2H2_type"/>
</dbReference>
<feature type="region of interest" description="Disordered" evidence="13">
    <location>
        <begin position="877"/>
        <end position="902"/>
    </location>
</feature>
<evidence type="ECO:0000256" key="1">
    <source>
        <dbReference type="ARBA" id="ARBA00004123"/>
    </source>
</evidence>
<keyword evidence="5" id="KW-0677">Repeat</keyword>
<evidence type="ECO:0000256" key="12">
    <source>
        <dbReference type="PROSITE-ProRule" id="PRU00042"/>
    </source>
</evidence>
<feature type="compositionally biased region" description="Acidic residues" evidence="13">
    <location>
        <begin position="797"/>
        <end position="806"/>
    </location>
</feature>
<feature type="domain" description="C2H2-type" evidence="14">
    <location>
        <begin position="615"/>
        <end position="643"/>
    </location>
</feature>
<proteinExistence type="inferred from homology"/>
<feature type="domain" description="C2H2-type" evidence="14">
    <location>
        <begin position="962"/>
        <end position="989"/>
    </location>
</feature>
<feature type="domain" description="C2H2-type" evidence="14">
    <location>
        <begin position="316"/>
        <end position="344"/>
    </location>
</feature>
<dbReference type="InterPro" id="IPR036236">
    <property type="entry name" value="Znf_C2H2_sf"/>
</dbReference>
<keyword evidence="8" id="KW-0805">Transcription regulation</keyword>
<feature type="compositionally biased region" description="Basic and acidic residues" evidence="13">
    <location>
        <begin position="877"/>
        <end position="896"/>
    </location>
</feature>
<feature type="domain" description="C2H2-type" evidence="14">
    <location>
        <begin position="936"/>
        <end position="963"/>
    </location>
</feature>
<dbReference type="FunFam" id="3.30.160.60:FF:001228">
    <property type="entry name" value="Zinc finger protein 236"/>
    <property type="match status" value="1"/>
</dbReference>
<feature type="domain" description="C2H2-type" evidence="14">
    <location>
        <begin position="1226"/>
        <end position="1254"/>
    </location>
</feature>
<accession>A0A9Q0NCI1</accession>
<dbReference type="FunFam" id="3.30.160.60:FF:000145">
    <property type="entry name" value="Zinc finger protein 574"/>
    <property type="match status" value="1"/>
</dbReference>
<feature type="domain" description="C2H2-type" evidence="14">
    <location>
        <begin position="1196"/>
        <end position="1224"/>
    </location>
</feature>
<evidence type="ECO:0000259" key="14">
    <source>
        <dbReference type="PROSITE" id="PS50157"/>
    </source>
</evidence>
<evidence type="ECO:0000256" key="9">
    <source>
        <dbReference type="ARBA" id="ARBA00023125"/>
    </source>
</evidence>
<keyword evidence="11" id="KW-0539">Nucleus</keyword>
<name>A0A9Q0NCI1_9DIPT</name>
<dbReference type="SUPFAM" id="SSF57667">
    <property type="entry name" value="beta-beta-alpha zinc fingers"/>
    <property type="match status" value="16"/>
</dbReference>
<dbReference type="EMBL" id="WJQU01000001">
    <property type="protein sequence ID" value="KAJ6646981.1"/>
    <property type="molecule type" value="Genomic_DNA"/>
</dbReference>
<evidence type="ECO:0000256" key="2">
    <source>
        <dbReference type="ARBA" id="ARBA00006991"/>
    </source>
</evidence>
<feature type="domain" description="C2H2-type" evidence="14">
    <location>
        <begin position="357"/>
        <end position="384"/>
    </location>
</feature>
<evidence type="ECO:0000256" key="10">
    <source>
        <dbReference type="ARBA" id="ARBA00023163"/>
    </source>
</evidence>
<dbReference type="GO" id="GO:0000978">
    <property type="term" value="F:RNA polymerase II cis-regulatory region sequence-specific DNA binding"/>
    <property type="evidence" value="ECO:0007669"/>
    <property type="project" value="TreeGrafter"/>
</dbReference>
<comment type="similarity">
    <text evidence="2">Belongs to the krueppel C2H2-type zinc-finger protein family.</text>
</comment>
<feature type="domain" description="C2H2-type" evidence="14">
    <location>
        <begin position="1018"/>
        <end position="1046"/>
    </location>
</feature>
<feature type="region of interest" description="Disordered" evidence="13">
    <location>
        <begin position="786"/>
        <end position="856"/>
    </location>
</feature>
<keyword evidence="16" id="KW-1185">Reference proteome</keyword>
<feature type="domain" description="C2H2-type" evidence="14">
    <location>
        <begin position="469"/>
        <end position="497"/>
    </location>
</feature>
<keyword evidence="9" id="KW-0238">DNA-binding</keyword>
<evidence type="ECO:0000256" key="3">
    <source>
        <dbReference type="ARBA" id="ARBA00022499"/>
    </source>
</evidence>
<reference evidence="15" key="1">
    <citation type="submission" date="2022-07" db="EMBL/GenBank/DDBJ databases">
        <authorList>
            <person name="Trinca V."/>
            <person name="Uliana J.V.C."/>
            <person name="Torres T.T."/>
            <person name="Ward R.J."/>
            <person name="Monesi N."/>
        </authorList>
    </citation>
    <scope>NUCLEOTIDE SEQUENCE</scope>
    <source>
        <strain evidence="15">HSMRA1968</strain>
        <tissue evidence="15">Whole embryos</tissue>
    </source>
</reference>
<dbReference type="SMART" id="SM00355">
    <property type="entry name" value="ZnF_C2H2"/>
    <property type="match status" value="30"/>
</dbReference>
<protein>
    <submittedName>
        <fullName evidence="15">Zinc finger protein</fullName>
    </submittedName>
</protein>
<feature type="domain" description="C2H2-type" evidence="14">
    <location>
        <begin position="673"/>
        <end position="701"/>
    </location>
</feature>
<evidence type="ECO:0000256" key="5">
    <source>
        <dbReference type="ARBA" id="ARBA00022737"/>
    </source>
</evidence>
<keyword evidence="6 12" id="KW-0863">Zinc-finger</keyword>
<dbReference type="Pfam" id="PF00096">
    <property type="entry name" value="zf-C2H2"/>
    <property type="match status" value="10"/>
</dbReference>
<organism evidence="15 16">
    <name type="scientific">Pseudolycoriella hygida</name>
    <dbReference type="NCBI Taxonomy" id="35572"/>
    <lineage>
        <taxon>Eukaryota</taxon>
        <taxon>Metazoa</taxon>
        <taxon>Ecdysozoa</taxon>
        <taxon>Arthropoda</taxon>
        <taxon>Hexapoda</taxon>
        <taxon>Insecta</taxon>
        <taxon>Pterygota</taxon>
        <taxon>Neoptera</taxon>
        <taxon>Endopterygota</taxon>
        <taxon>Diptera</taxon>
        <taxon>Nematocera</taxon>
        <taxon>Sciaroidea</taxon>
        <taxon>Sciaridae</taxon>
        <taxon>Pseudolycoriella</taxon>
    </lineage>
</organism>
<feature type="compositionally biased region" description="Basic and acidic residues" evidence="13">
    <location>
        <begin position="821"/>
        <end position="841"/>
    </location>
</feature>